<dbReference type="Gene3D" id="3.40.190.10">
    <property type="entry name" value="Periplasmic binding protein-like II"/>
    <property type="match status" value="2"/>
</dbReference>
<dbReference type="InterPro" id="IPR036890">
    <property type="entry name" value="HATPase_C_sf"/>
</dbReference>
<comment type="catalytic activity">
    <reaction evidence="1">
        <text>ATP + protein L-histidine = ADP + protein N-phospho-L-histidine.</text>
        <dbReference type="EC" id="2.7.13.3"/>
    </reaction>
</comment>
<dbReference type="FunFam" id="3.30.565.10:FF:000016">
    <property type="entry name" value="Chemotaxis protein CheA, putative"/>
    <property type="match status" value="1"/>
</dbReference>
<dbReference type="SUPFAM" id="SSF53850">
    <property type="entry name" value="Periplasmic binding protein-like II"/>
    <property type="match status" value="1"/>
</dbReference>
<evidence type="ECO:0000256" key="6">
    <source>
        <dbReference type="SAM" id="Phobius"/>
    </source>
</evidence>
<dbReference type="STRING" id="1246637.MTBBW1_1310044"/>
<dbReference type="PANTHER" id="PTHR43395:SF10">
    <property type="entry name" value="CHEMOTAXIS PROTEIN CHEA"/>
    <property type="match status" value="1"/>
</dbReference>
<accession>A0A1W1H7D7</accession>
<reference evidence="8 9" key="1">
    <citation type="submission" date="2017-03" db="EMBL/GenBank/DDBJ databases">
        <authorList>
            <person name="Afonso C.L."/>
            <person name="Miller P.J."/>
            <person name="Scott M.A."/>
            <person name="Spackman E."/>
            <person name="Goraichik I."/>
            <person name="Dimitrov K.M."/>
            <person name="Suarez D.L."/>
            <person name="Swayne D.E."/>
        </authorList>
    </citation>
    <scope>NUCLEOTIDE SEQUENCE [LARGE SCALE GENOMIC DNA]</scope>
    <source>
        <strain evidence="8">PRJEB14757</strain>
    </source>
</reference>
<dbReference type="SMART" id="SM00062">
    <property type="entry name" value="PBPb"/>
    <property type="match status" value="1"/>
</dbReference>
<dbReference type="SMART" id="SM00387">
    <property type="entry name" value="HATPase_c"/>
    <property type="match status" value="1"/>
</dbReference>
<dbReference type="InterPro" id="IPR001638">
    <property type="entry name" value="Solute-binding_3/MltF_N"/>
</dbReference>
<dbReference type="RefSeq" id="WP_080804680.1">
    <property type="nucleotide sequence ID" value="NZ_LT828548.1"/>
</dbReference>
<dbReference type="EMBL" id="FWEV01000037">
    <property type="protein sequence ID" value="SLM28346.1"/>
    <property type="molecule type" value="Genomic_DNA"/>
</dbReference>
<dbReference type="PRINTS" id="PR00344">
    <property type="entry name" value="BCTRLSENSOR"/>
</dbReference>
<dbReference type="InterPro" id="IPR003594">
    <property type="entry name" value="HATPase_dom"/>
</dbReference>
<dbReference type="PROSITE" id="PS50109">
    <property type="entry name" value="HIS_KIN"/>
    <property type="match status" value="1"/>
</dbReference>
<dbReference type="Pfam" id="PF00497">
    <property type="entry name" value="SBP_bac_3"/>
    <property type="match status" value="1"/>
</dbReference>
<keyword evidence="3" id="KW-0597">Phosphoprotein</keyword>
<keyword evidence="9" id="KW-1185">Reference proteome</keyword>
<evidence type="ECO:0000256" key="4">
    <source>
        <dbReference type="ARBA" id="ARBA00022679"/>
    </source>
</evidence>
<dbReference type="CDD" id="cd01007">
    <property type="entry name" value="PBP2_BvgS_HisK_like"/>
    <property type="match status" value="1"/>
</dbReference>
<evidence type="ECO:0000256" key="3">
    <source>
        <dbReference type="ARBA" id="ARBA00022553"/>
    </source>
</evidence>
<sequence>MKFKVLNLILSVCIICIVFICSGSGLCVEYPDTLTDDEVKWLESMSDKPIHYLVPPKFAPVSFIEDGAVQGIVKEYLGIIEEFLGVRFELVDVPWKQGLELARQGEMDLFPCIARSSEREEYLEFLSGSYLSFPLVIVTRKDVEGVREIDDLANRRVAVDKRLVAYSKLSNEHSYLNIEYVFVEGNVNAMRAVYLNEADVALTSSAVAGYTIVQNGWNNLQIAGETGWPEVELTMGVRKDWPQLVSILEKTIAVIPESTRTSVNNKWIPVHFEHSFDSVYVLKRILPFLAGILAVTLGVSFFLFIVMKKNRQLREADEKIQSAYKELEHAWKIARDAYRAKSEFLDNSGQAFLSFGEDFLVDLEYSRECEVVFGQPVGGKDIRELLFSDKETCAKETFQRAITLLLNETLDLKQDIYLSLLKKSYTVKGHFINADYKLISDNKIMLILTDVTRERLLEQDVKNERCRLKFVITAVRENKDFFDIIDDFNQFKFKTLPELASPFKEITPDKEKPSDLNSSKREILSQIYRSVHTFKGVFAQQEFITFPGWLHGMESRIAEILSVETLNPGLIEQFVTDFGAENALEKDLDIIKDVLGESFMERKGSVLISPELALGIERISRKLLEGFVYSDSHGRTAKNSGKSIQGIYEEESGKKEQLMVMLKEIRSLSLEFADMLKQATEIRYVDIKSLLEFHVDGAMRLSRRLGKQIAPFEVEGDEIKIDPDVFAHFIRSLVNIFRNCVDHGIETPEERVELGKPELAKLSCSVRKLNGADNSFELSISDDGRGIDIDAVKKKAFENGFISSQSQIEDASDDEILNLVFESGFTTCSNVTAMSGRGMGLSAVREELEKIDGKVEIKSRNGEGTEFLFHIPL</sequence>
<proteinExistence type="predicted"/>
<dbReference type="Proteomes" id="UP000191931">
    <property type="component" value="Unassembled WGS sequence"/>
</dbReference>
<dbReference type="GO" id="GO:0004673">
    <property type="term" value="F:protein histidine kinase activity"/>
    <property type="evidence" value="ECO:0007669"/>
    <property type="project" value="UniProtKB-EC"/>
</dbReference>
<dbReference type="AlphaFoldDB" id="A0A1W1H7D7"/>
<dbReference type="InterPro" id="IPR051315">
    <property type="entry name" value="Bact_Chemotaxis_CheA"/>
</dbReference>
<name>A0A1W1H7D7_9BACT</name>
<dbReference type="Pfam" id="PF02518">
    <property type="entry name" value="HATPase_c"/>
    <property type="match status" value="1"/>
</dbReference>
<dbReference type="EC" id="2.7.13.3" evidence="2"/>
<dbReference type="Gene3D" id="3.30.565.10">
    <property type="entry name" value="Histidine kinase-like ATPase, C-terminal domain"/>
    <property type="match status" value="1"/>
</dbReference>
<dbReference type="InterPro" id="IPR004358">
    <property type="entry name" value="Sig_transdc_His_kin-like_C"/>
</dbReference>
<dbReference type="SUPFAM" id="SSF55874">
    <property type="entry name" value="ATPase domain of HSP90 chaperone/DNA topoisomerase II/histidine kinase"/>
    <property type="match status" value="1"/>
</dbReference>
<dbReference type="OrthoDB" id="9813903at2"/>
<keyword evidence="6" id="KW-1133">Transmembrane helix</keyword>
<feature type="domain" description="Histidine kinase" evidence="7">
    <location>
        <begin position="733"/>
        <end position="873"/>
    </location>
</feature>
<keyword evidence="6" id="KW-0472">Membrane</keyword>
<protein>
    <recommendedName>
        <fullName evidence="2">histidine kinase</fullName>
        <ecNumber evidence="2">2.7.13.3</ecNumber>
    </recommendedName>
</protein>
<evidence type="ECO:0000256" key="5">
    <source>
        <dbReference type="ARBA" id="ARBA00022777"/>
    </source>
</evidence>
<gene>
    <name evidence="8" type="ORF">MTBBW1_1310044</name>
</gene>
<dbReference type="PANTHER" id="PTHR43395">
    <property type="entry name" value="SENSOR HISTIDINE KINASE CHEA"/>
    <property type="match status" value="1"/>
</dbReference>
<evidence type="ECO:0000313" key="8">
    <source>
        <dbReference type="EMBL" id="SLM28346.1"/>
    </source>
</evidence>
<evidence type="ECO:0000256" key="1">
    <source>
        <dbReference type="ARBA" id="ARBA00000085"/>
    </source>
</evidence>
<evidence type="ECO:0000313" key="9">
    <source>
        <dbReference type="Proteomes" id="UP000191931"/>
    </source>
</evidence>
<keyword evidence="5" id="KW-0418">Kinase</keyword>
<organism evidence="8 9">
    <name type="scientific">Desulfamplus magnetovallimortis</name>
    <dbReference type="NCBI Taxonomy" id="1246637"/>
    <lineage>
        <taxon>Bacteria</taxon>
        <taxon>Pseudomonadati</taxon>
        <taxon>Thermodesulfobacteriota</taxon>
        <taxon>Desulfobacteria</taxon>
        <taxon>Desulfobacterales</taxon>
        <taxon>Desulfobacteraceae</taxon>
        <taxon>Desulfamplus</taxon>
    </lineage>
</organism>
<evidence type="ECO:0000256" key="2">
    <source>
        <dbReference type="ARBA" id="ARBA00012438"/>
    </source>
</evidence>
<feature type="transmembrane region" description="Helical" evidence="6">
    <location>
        <begin position="285"/>
        <end position="306"/>
    </location>
</feature>
<keyword evidence="4" id="KW-0808">Transferase</keyword>
<keyword evidence="6" id="KW-0812">Transmembrane</keyword>
<dbReference type="InterPro" id="IPR005467">
    <property type="entry name" value="His_kinase_dom"/>
</dbReference>
<evidence type="ECO:0000259" key="7">
    <source>
        <dbReference type="PROSITE" id="PS50109"/>
    </source>
</evidence>